<dbReference type="STRING" id="686832.A0A0C3BWM0"/>
<dbReference type="SUPFAM" id="SSF56112">
    <property type="entry name" value="Protein kinase-like (PK-like)"/>
    <property type="match status" value="1"/>
</dbReference>
<keyword evidence="4" id="KW-1185">Reference proteome</keyword>
<gene>
    <name evidence="3" type="ORF">M413DRAFT_28107</name>
</gene>
<dbReference type="PANTHER" id="PTHR37171:SF1">
    <property type="entry name" value="SERINE_THREONINE-PROTEIN KINASE YRZF-RELATED"/>
    <property type="match status" value="1"/>
</dbReference>
<organism evidence="3 4">
    <name type="scientific">Hebeloma cylindrosporum</name>
    <dbReference type="NCBI Taxonomy" id="76867"/>
    <lineage>
        <taxon>Eukaryota</taxon>
        <taxon>Fungi</taxon>
        <taxon>Dikarya</taxon>
        <taxon>Basidiomycota</taxon>
        <taxon>Agaricomycotina</taxon>
        <taxon>Agaricomycetes</taxon>
        <taxon>Agaricomycetidae</taxon>
        <taxon>Agaricales</taxon>
        <taxon>Agaricineae</taxon>
        <taxon>Hymenogastraceae</taxon>
        <taxon>Hebeloma</taxon>
    </lineage>
</organism>
<feature type="domain" description="Protein kinase" evidence="2">
    <location>
        <begin position="491"/>
        <end position="666"/>
    </location>
</feature>
<proteinExistence type="predicted"/>
<dbReference type="PANTHER" id="PTHR37171">
    <property type="entry name" value="SERINE/THREONINE-PROTEIN KINASE YRZF-RELATED"/>
    <property type="match status" value="1"/>
</dbReference>
<protein>
    <recommendedName>
        <fullName evidence="2">Protein kinase domain-containing protein</fullName>
    </recommendedName>
</protein>
<dbReference type="InterPro" id="IPR052396">
    <property type="entry name" value="Meiotic_Drive_Suppr_Kinase"/>
</dbReference>
<dbReference type="InterPro" id="IPR000719">
    <property type="entry name" value="Prot_kinase_dom"/>
</dbReference>
<accession>A0A0C3BWM0</accession>
<dbReference type="InterPro" id="IPR011009">
    <property type="entry name" value="Kinase-like_dom_sf"/>
</dbReference>
<evidence type="ECO:0000313" key="3">
    <source>
        <dbReference type="EMBL" id="KIM41010.1"/>
    </source>
</evidence>
<reference evidence="3 4" key="1">
    <citation type="submission" date="2014-04" db="EMBL/GenBank/DDBJ databases">
        <authorList>
            <consortium name="DOE Joint Genome Institute"/>
            <person name="Kuo A."/>
            <person name="Gay G."/>
            <person name="Dore J."/>
            <person name="Kohler A."/>
            <person name="Nagy L.G."/>
            <person name="Floudas D."/>
            <person name="Copeland A."/>
            <person name="Barry K.W."/>
            <person name="Cichocki N."/>
            <person name="Veneault-Fourrey C."/>
            <person name="LaButti K."/>
            <person name="Lindquist E.A."/>
            <person name="Lipzen A."/>
            <person name="Lundell T."/>
            <person name="Morin E."/>
            <person name="Murat C."/>
            <person name="Sun H."/>
            <person name="Tunlid A."/>
            <person name="Henrissat B."/>
            <person name="Grigoriev I.V."/>
            <person name="Hibbett D.S."/>
            <person name="Martin F."/>
            <person name="Nordberg H.P."/>
            <person name="Cantor M.N."/>
            <person name="Hua S.X."/>
        </authorList>
    </citation>
    <scope>NUCLEOTIDE SEQUENCE [LARGE SCALE GENOMIC DNA]</scope>
    <source>
        <strain evidence="4">h7</strain>
    </source>
</reference>
<feature type="region of interest" description="Disordered" evidence="1">
    <location>
        <begin position="267"/>
        <end position="306"/>
    </location>
</feature>
<dbReference type="EMBL" id="KN831781">
    <property type="protein sequence ID" value="KIM41010.1"/>
    <property type="molecule type" value="Genomic_DNA"/>
</dbReference>
<evidence type="ECO:0000313" key="4">
    <source>
        <dbReference type="Proteomes" id="UP000053424"/>
    </source>
</evidence>
<sequence length="666" mass="76061">MAPRTHDILTDGNSIHPKLQNTFNYSFPIFKDAKTVSDFIPLPPLRFHDRHIDSSLTLKSVKPLGFSVAQYLCQLCDDELAAYLRNSKEHRLRAGQYFMPPEKGCLTILSDAYDVGDYYASRICAASTCFASKLCYHPSDPYWHSIIWVSVPRQGRRDEDRFRAETGLMMIDWESLPVILPKLSLHEDMLKEIRPINENHPHIATYEMFAFCPLARKLVRDMGPVPHFKWETPFTVGPFNKDRPHRVFRPDAKAGLWSRIASTYLSKASKRQHPKQRPTPSGGAPKLGRVNGIVSDSGRRGPRAMRYHPEPKHYLQRAWCRAVENDATFIIFHCGKYERIGFRHRETQTLYLSELIDPSVVPMYGKMEIGLQIAIAKDLLERRAASRKEEEELARTSKKRPAEDNENDGSNKRQRTEKRPERAIPSAEVIEAGLGSRDLALFRFEYGNFNSPVPSSFLRVEPSCAPSMKDRPFSQPVKGRKKHKPSEYFTLTLSEPFDHGAIGTVHRASAKFEVESTTVEYFGLAVKLVFEAEHQERLRNEYKIYQHMAKVGFTANILRVHGLFHDCETGLLALVMDYGGPTLGEVMFQKGDKKFTSQEREALWDALQGLHKTKVLHGDIRTSNITVDESDNVYFIDFDCAEIDPHPDAFEDDEDSLASILSDEIV</sequence>
<name>A0A0C3BWM0_HEBCY</name>
<feature type="compositionally biased region" description="Basic and acidic residues" evidence="1">
    <location>
        <begin position="390"/>
        <end position="403"/>
    </location>
</feature>
<dbReference type="GO" id="GO:0004672">
    <property type="term" value="F:protein kinase activity"/>
    <property type="evidence" value="ECO:0007669"/>
    <property type="project" value="InterPro"/>
</dbReference>
<dbReference type="GO" id="GO:0005524">
    <property type="term" value="F:ATP binding"/>
    <property type="evidence" value="ECO:0007669"/>
    <property type="project" value="InterPro"/>
</dbReference>
<feature type="region of interest" description="Disordered" evidence="1">
    <location>
        <begin position="390"/>
        <end position="424"/>
    </location>
</feature>
<dbReference type="OrthoDB" id="2687876at2759"/>
<evidence type="ECO:0000256" key="1">
    <source>
        <dbReference type="SAM" id="MobiDB-lite"/>
    </source>
</evidence>
<dbReference type="Proteomes" id="UP000053424">
    <property type="component" value="Unassembled WGS sequence"/>
</dbReference>
<dbReference type="Gene3D" id="1.10.510.10">
    <property type="entry name" value="Transferase(Phosphotransferase) domain 1"/>
    <property type="match status" value="1"/>
</dbReference>
<dbReference type="AlphaFoldDB" id="A0A0C3BWM0"/>
<dbReference type="HOGENOM" id="CLU_004236_1_0_1"/>
<dbReference type="PROSITE" id="PS50011">
    <property type="entry name" value="PROTEIN_KINASE_DOM"/>
    <property type="match status" value="1"/>
</dbReference>
<dbReference type="Pfam" id="PF00069">
    <property type="entry name" value="Pkinase"/>
    <property type="match status" value="1"/>
</dbReference>
<evidence type="ECO:0000259" key="2">
    <source>
        <dbReference type="PROSITE" id="PS50011"/>
    </source>
</evidence>
<reference evidence="4" key="2">
    <citation type="submission" date="2015-01" db="EMBL/GenBank/DDBJ databases">
        <title>Evolutionary Origins and Diversification of the Mycorrhizal Mutualists.</title>
        <authorList>
            <consortium name="DOE Joint Genome Institute"/>
            <consortium name="Mycorrhizal Genomics Consortium"/>
            <person name="Kohler A."/>
            <person name="Kuo A."/>
            <person name="Nagy L.G."/>
            <person name="Floudas D."/>
            <person name="Copeland A."/>
            <person name="Barry K.W."/>
            <person name="Cichocki N."/>
            <person name="Veneault-Fourrey C."/>
            <person name="LaButti K."/>
            <person name="Lindquist E.A."/>
            <person name="Lipzen A."/>
            <person name="Lundell T."/>
            <person name="Morin E."/>
            <person name="Murat C."/>
            <person name="Riley R."/>
            <person name="Ohm R."/>
            <person name="Sun H."/>
            <person name="Tunlid A."/>
            <person name="Henrissat B."/>
            <person name="Grigoriev I.V."/>
            <person name="Hibbett D.S."/>
            <person name="Martin F."/>
        </authorList>
    </citation>
    <scope>NUCLEOTIDE SEQUENCE [LARGE SCALE GENOMIC DNA]</scope>
    <source>
        <strain evidence="4">h7</strain>
    </source>
</reference>